<dbReference type="InterPro" id="IPR036249">
    <property type="entry name" value="Thioredoxin-like_sf"/>
</dbReference>
<keyword evidence="3" id="KW-0677">Repeat</keyword>
<dbReference type="AlphaFoldDB" id="A0A6A4JXV4"/>
<dbReference type="GO" id="GO:0006457">
    <property type="term" value="P:protein folding"/>
    <property type="evidence" value="ECO:0007669"/>
    <property type="project" value="TreeGrafter"/>
</dbReference>
<dbReference type="PROSITE" id="PS00194">
    <property type="entry name" value="THIOREDOXIN_1"/>
    <property type="match status" value="2"/>
</dbReference>
<evidence type="ECO:0000256" key="5">
    <source>
        <dbReference type="RuleBase" id="RU004208"/>
    </source>
</evidence>
<gene>
    <name evidence="7" type="ORF">GE061_013471</name>
</gene>
<evidence type="ECO:0000313" key="7">
    <source>
        <dbReference type="EMBL" id="KAF6210367.1"/>
    </source>
</evidence>
<evidence type="ECO:0000259" key="6">
    <source>
        <dbReference type="PROSITE" id="PS51352"/>
    </source>
</evidence>
<evidence type="ECO:0000313" key="8">
    <source>
        <dbReference type="Proteomes" id="UP000466442"/>
    </source>
</evidence>
<sequence length="384" mass="43449">MGTTIVQLFAVLLLSNAVFCDEEESKCVEYNTQTFAENINLNNHFVMFYAPWCSHCKRLHPTWDELAEMLNTEESRITIAKVDCTVETTICSEQDITGYPTLKYFSVDKLEPVKFKGTRDLPSLTNFLNEQLGSNLVKHDEEEAEVAKGALVLTDDTFGPQLESGTYFVKFYAPWCGHCQRLAPTWETFATKYKNNKGVTIAKVDCTTDREACNAYNIKSFPTLLWIKDGEMVEKYQGLRSLDDFSHYVEDRLGGADYEKLEIVIPPSSPVVTLTSENFDAGVSNGLTFVKFFAPWCGHCKGLAPTWEVLGKKFSSLKKVSIAKVDCTLETNKQLCNDQEVDGFPTLLLYKDGEKIDEHTGSRSFEDLYDFVVSHGKRLEHDEL</sequence>
<dbReference type="OrthoDB" id="71336at2759"/>
<reference evidence="7" key="1">
    <citation type="journal article" date="2021" name="Mol. Ecol. Resour.">
        <title>Apolygus lucorum genome provides insights into omnivorousness and mesophyll feeding.</title>
        <authorList>
            <person name="Liu Y."/>
            <person name="Liu H."/>
            <person name="Wang H."/>
            <person name="Huang T."/>
            <person name="Liu B."/>
            <person name="Yang B."/>
            <person name="Yin L."/>
            <person name="Li B."/>
            <person name="Zhang Y."/>
            <person name="Zhang S."/>
            <person name="Jiang F."/>
            <person name="Zhang X."/>
            <person name="Ren Y."/>
            <person name="Wang B."/>
            <person name="Wang S."/>
            <person name="Lu Y."/>
            <person name="Wu K."/>
            <person name="Fan W."/>
            <person name="Wang G."/>
        </authorList>
    </citation>
    <scope>NUCLEOTIDE SEQUENCE</scope>
    <source>
        <strain evidence="7">12Hb</strain>
    </source>
</reference>
<keyword evidence="8" id="KW-1185">Reference proteome</keyword>
<evidence type="ECO:0000256" key="4">
    <source>
        <dbReference type="ARBA" id="ARBA00023284"/>
    </source>
</evidence>
<dbReference type="InterPro" id="IPR051063">
    <property type="entry name" value="PDI"/>
</dbReference>
<dbReference type="Pfam" id="PF00085">
    <property type="entry name" value="Thioredoxin"/>
    <property type="match status" value="3"/>
</dbReference>
<dbReference type="PANTHER" id="PTHR45672:SF3">
    <property type="entry name" value="THIOREDOXIN DOMAIN-CONTAINING PROTEIN 5"/>
    <property type="match status" value="1"/>
</dbReference>
<dbReference type="InterPro" id="IPR005788">
    <property type="entry name" value="PDI_thioredoxin-like_dom"/>
</dbReference>
<dbReference type="Gene3D" id="3.40.30.10">
    <property type="entry name" value="Glutaredoxin"/>
    <property type="match status" value="3"/>
</dbReference>
<evidence type="ECO:0000256" key="2">
    <source>
        <dbReference type="ARBA" id="ARBA00022729"/>
    </source>
</evidence>
<dbReference type="PROSITE" id="PS51352">
    <property type="entry name" value="THIOREDOXIN_2"/>
    <property type="match status" value="3"/>
</dbReference>
<accession>A0A6A4JXV4</accession>
<organism evidence="7 8">
    <name type="scientific">Apolygus lucorum</name>
    <name type="common">Small green plant bug</name>
    <name type="synonym">Lygocoris lucorum</name>
    <dbReference type="NCBI Taxonomy" id="248454"/>
    <lineage>
        <taxon>Eukaryota</taxon>
        <taxon>Metazoa</taxon>
        <taxon>Ecdysozoa</taxon>
        <taxon>Arthropoda</taxon>
        <taxon>Hexapoda</taxon>
        <taxon>Insecta</taxon>
        <taxon>Pterygota</taxon>
        <taxon>Neoptera</taxon>
        <taxon>Paraneoptera</taxon>
        <taxon>Hemiptera</taxon>
        <taxon>Heteroptera</taxon>
        <taxon>Panheteroptera</taxon>
        <taxon>Cimicomorpha</taxon>
        <taxon>Miridae</taxon>
        <taxon>Mirini</taxon>
        <taxon>Apolygus</taxon>
    </lineage>
</organism>
<evidence type="ECO:0000256" key="1">
    <source>
        <dbReference type="ARBA" id="ARBA00006347"/>
    </source>
</evidence>
<dbReference type="PRINTS" id="PR00421">
    <property type="entry name" value="THIOREDOXIN"/>
</dbReference>
<feature type="domain" description="Thioredoxin" evidence="6">
    <location>
        <begin position="115"/>
        <end position="254"/>
    </location>
</feature>
<feature type="domain" description="Thioredoxin" evidence="6">
    <location>
        <begin position="3"/>
        <end position="109"/>
    </location>
</feature>
<comment type="similarity">
    <text evidence="1 5">Belongs to the protein disulfide isomerase family.</text>
</comment>
<proteinExistence type="inferred from homology"/>
<dbReference type="InterPro" id="IPR013766">
    <property type="entry name" value="Thioredoxin_domain"/>
</dbReference>
<dbReference type="EMBL" id="WIXP02000005">
    <property type="protein sequence ID" value="KAF6210367.1"/>
    <property type="molecule type" value="Genomic_DNA"/>
</dbReference>
<evidence type="ECO:0000256" key="3">
    <source>
        <dbReference type="ARBA" id="ARBA00022737"/>
    </source>
</evidence>
<dbReference type="GO" id="GO:0005783">
    <property type="term" value="C:endoplasmic reticulum"/>
    <property type="evidence" value="ECO:0007669"/>
    <property type="project" value="TreeGrafter"/>
</dbReference>
<feature type="domain" description="Thioredoxin" evidence="6">
    <location>
        <begin position="263"/>
        <end position="377"/>
    </location>
</feature>
<protein>
    <recommendedName>
        <fullName evidence="6">Thioredoxin domain-containing protein</fullName>
    </recommendedName>
</protein>
<dbReference type="GO" id="GO:0003756">
    <property type="term" value="F:protein disulfide isomerase activity"/>
    <property type="evidence" value="ECO:0007669"/>
    <property type="project" value="InterPro"/>
</dbReference>
<dbReference type="PANTHER" id="PTHR45672">
    <property type="entry name" value="PROTEIN DISULFIDE-ISOMERASE C17H9.14C-RELATED"/>
    <property type="match status" value="1"/>
</dbReference>
<comment type="caution">
    <text evidence="7">The sequence shown here is derived from an EMBL/GenBank/DDBJ whole genome shotgun (WGS) entry which is preliminary data.</text>
</comment>
<keyword evidence="4" id="KW-0676">Redox-active center</keyword>
<name>A0A6A4JXV4_APOLU</name>
<dbReference type="NCBIfam" id="TIGR01126">
    <property type="entry name" value="pdi_dom"/>
    <property type="match status" value="1"/>
</dbReference>
<dbReference type="Proteomes" id="UP000466442">
    <property type="component" value="Linkage Group LG5"/>
</dbReference>
<keyword evidence="2" id="KW-0732">Signal</keyword>
<dbReference type="InterPro" id="IPR017937">
    <property type="entry name" value="Thioredoxin_CS"/>
</dbReference>
<dbReference type="SUPFAM" id="SSF52833">
    <property type="entry name" value="Thioredoxin-like"/>
    <property type="match status" value="3"/>
</dbReference>